<dbReference type="STRING" id="4555.K3XP26"/>
<sequence>MARRADGGGSTTGETMEEGRQHGEQARYQSSEDGGGSSDRCSGGNEMISVQFMQKVWLIMLLQN</sequence>
<protein>
    <submittedName>
        <fullName evidence="2">Uncharacterized protein</fullName>
    </submittedName>
</protein>
<name>K3XP26_SETIT</name>
<dbReference type="HOGENOM" id="CLU_2871888_0_0_1"/>
<keyword evidence="3" id="KW-1185">Reference proteome</keyword>
<feature type="region of interest" description="Disordered" evidence="1">
    <location>
        <begin position="1"/>
        <end position="44"/>
    </location>
</feature>
<dbReference type="EMBL" id="AGNK02002934">
    <property type="status" value="NOT_ANNOTATED_CDS"/>
    <property type="molecule type" value="Genomic_DNA"/>
</dbReference>
<reference evidence="3" key="1">
    <citation type="journal article" date="2012" name="Nat. Biotechnol.">
        <title>Reference genome sequence of the model plant Setaria.</title>
        <authorList>
            <person name="Bennetzen J.L."/>
            <person name="Schmutz J."/>
            <person name="Wang H."/>
            <person name="Percifield R."/>
            <person name="Hawkins J."/>
            <person name="Pontaroli A.C."/>
            <person name="Estep M."/>
            <person name="Feng L."/>
            <person name="Vaughn J.N."/>
            <person name="Grimwood J."/>
            <person name="Jenkins J."/>
            <person name="Barry K."/>
            <person name="Lindquist E."/>
            <person name="Hellsten U."/>
            <person name="Deshpande S."/>
            <person name="Wang X."/>
            <person name="Wu X."/>
            <person name="Mitros T."/>
            <person name="Triplett J."/>
            <person name="Yang X."/>
            <person name="Ye C.Y."/>
            <person name="Mauro-Herrera M."/>
            <person name="Wang L."/>
            <person name="Li P."/>
            <person name="Sharma M."/>
            <person name="Sharma R."/>
            <person name="Ronald P.C."/>
            <person name="Panaud O."/>
            <person name="Kellogg E.A."/>
            <person name="Brutnell T.P."/>
            <person name="Doust A.N."/>
            <person name="Tuskan G.A."/>
            <person name="Rokhsar D."/>
            <person name="Devos K.M."/>
        </authorList>
    </citation>
    <scope>NUCLEOTIDE SEQUENCE [LARGE SCALE GENOMIC DNA]</scope>
    <source>
        <strain evidence="3">cv. Yugu1</strain>
    </source>
</reference>
<dbReference type="Proteomes" id="UP000004995">
    <property type="component" value="Unassembled WGS sequence"/>
</dbReference>
<accession>K3XP26</accession>
<evidence type="ECO:0000313" key="2">
    <source>
        <dbReference type="EnsemblPlants" id="KQL04881"/>
    </source>
</evidence>
<proteinExistence type="predicted"/>
<reference evidence="2" key="2">
    <citation type="submission" date="2018-08" db="UniProtKB">
        <authorList>
            <consortium name="EnsemblPlants"/>
        </authorList>
    </citation>
    <scope>IDENTIFICATION</scope>
    <source>
        <strain evidence="2">Yugu1</strain>
    </source>
</reference>
<evidence type="ECO:0000256" key="1">
    <source>
        <dbReference type="SAM" id="MobiDB-lite"/>
    </source>
</evidence>
<dbReference type="AlphaFoldDB" id="K3XP26"/>
<dbReference type="InParanoid" id="K3XP26"/>
<evidence type="ECO:0000313" key="3">
    <source>
        <dbReference type="Proteomes" id="UP000004995"/>
    </source>
</evidence>
<dbReference type="Gramene" id="KQL04881">
    <property type="protein sequence ID" value="KQL04881"/>
    <property type="gene ID" value="SETIT_003649mg"/>
</dbReference>
<organism evidence="2 3">
    <name type="scientific">Setaria italica</name>
    <name type="common">Foxtail millet</name>
    <name type="synonym">Panicum italicum</name>
    <dbReference type="NCBI Taxonomy" id="4555"/>
    <lineage>
        <taxon>Eukaryota</taxon>
        <taxon>Viridiplantae</taxon>
        <taxon>Streptophyta</taxon>
        <taxon>Embryophyta</taxon>
        <taxon>Tracheophyta</taxon>
        <taxon>Spermatophyta</taxon>
        <taxon>Magnoliopsida</taxon>
        <taxon>Liliopsida</taxon>
        <taxon>Poales</taxon>
        <taxon>Poaceae</taxon>
        <taxon>PACMAD clade</taxon>
        <taxon>Panicoideae</taxon>
        <taxon>Panicodae</taxon>
        <taxon>Paniceae</taxon>
        <taxon>Cenchrinae</taxon>
        <taxon>Setaria</taxon>
    </lineage>
</organism>
<dbReference type="EnsemblPlants" id="KQL04881">
    <property type="protein sequence ID" value="KQL04881"/>
    <property type="gene ID" value="SETIT_003649mg"/>
</dbReference>